<comment type="caution">
    <text evidence="1">The sequence shown here is derived from an EMBL/GenBank/DDBJ whole genome shotgun (WGS) entry which is preliminary data.</text>
</comment>
<name>A0A2U1P406_ARTAN</name>
<protein>
    <submittedName>
        <fullName evidence="1">Uncharacterized protein</fullName>
    </submittedName>
</protein>
<evidence type="ECO:0000313" key="1">
    <source>
        <dbReference type="EMBL" id="PWA80503.1"/>
    </source>
</evidence>
<organism evidence="1 2">
    <name type="scientific">Artemisia annua</name>
    <name type="common">Sweet wormwood</name>
    <dbReference type="NCBI Taxonomy" id="35608"/>
    <lineage>
        <taxon>Eukaryota</taxon>
        <taxon>Viridiplantae</taxon>
        <taxon>Streptophyta</taxon>
        <taxon>Embryophyta</taxon>
        <taxon>Tracheophyta</taxon>
        <taxon>Spermatophyta</taxon>
        <taxon>Magnoliopsida</taxon>
        <taxon>eudicotyledons</taxon>
        <taxon>Gunneridae</taxon>
        <taxon>Pentapetalae</taxon>
        <taxon>asterids</taxon>
        <taxon>campanulids</taxon>
        <taxon>Asterales</taxon>
        <taxon>Asteraceae</taxon>
        <taxon>Asteroideae</taxon>
        <taxon>Anthemideae</taxon>
        <taxon>Artemisiinae</taxon>
        <taxon>Artemisia</taxon>
    </lineage>
</organism>
<proteinExistence type="predicted"/>
<keyword evidence="2" id="KW-1185">Reference proteome</keyword>
<dbReference type="AlphaFoldDB" id="A0A2U1P406"/>
<sequence length="121" mass="14140">MSDTPYLKELKELCGSEKIHDCFIFLNIQEIATNEVNMINAAAMRDDMRMQVEKRTDRLIEVSRLNTDEEMAVEDVFDSMHEIQLIERRLVESLAGVVADFQRLIALKKETIQTLEKYEDE</sequence>
<dbReference type="Proteomes" id="UP000245207">
    <property type="component" value="Unassembled WGS sequence"/>
</dbReference>
<dbReference type="EMBL" id="PKPP01001716">
    <property type="protein sequence ID" value="PWA80503.1"/>
    <property type="molecule type" value="Genomic_DNA"/>
</dbReference>
<evidence type="ECO:0000313" key="2">
    <source>
        <dbReference type="Proteomes" id="UP000245207"/>
    </source>
</evidence>
<reference evidence="1 2" key="1">
    <citation type="journal article" date="2018" name="Mol. Plant">
        <title>The genome of Artemisia annua provides insight into the evolution of Asteraceae family and artemisinin biosynthesis.</title>
        <authorList>
            <person name="Shen Q."/>
            <person name="Zhang L."/>
            <person name="Liao Z."/>
            <person name="Wang S."/>
            <person name="Yan T."/>
            <person name="Shi P."/>
            <person name="Liu M."/>
            <person name="Fu X."/>
            <person name="Pan Q."/>
            <person name="Wang Y."/>
            <person name="Lv Z."/>
            <person name="Lu X."/>
            <person name="Zhang F."/>
            <person name="Jiang W."/>
            <person name="Ma Y."/>
            <person name="Chen M."/>
            <person name="Hao X."/>
            <person name="Li L."/>
            <person name="Tang Y."/>
            <person name="Lv G."/>
            <person name="Zhou Y."/>
            <person name="Sun X."/>
            <person name="Brodelius P.E."/>
            <person name="Rose J.K.C."/>
            <person name="Tang K."/>
        </authorList>
    </citation>
    <scope>NUCLEOTIDE SEQUENCE [LARGE SCALE GENOMIC DNA]</scope>
    <source>
        <strain evidence="2">cv. Huhao1</strain>
        <tissue evidence="1">Leaf</tissue>
    </source>
</reference>
<accession>A0A2U1P406</accession>
<gene>
    <name evidence="1" type="ORF">CTI12_AA195580</name>
</gene>